<evidence type="ECO:0000256" key="1">
    <source>
        <dbReference type="SAM" id="MobiDB-lite"/>
    </source>
</evidence>
<dbReference type="PANTHER" id="PTHR33826">
    <property type="entry name" value="F20B24.21"/>
    <property type="match status" value="1"/>
</dbReference>
<keyword evidence="2" id="KW-0472">Membrane</keyword>
<proteinExistence type="predicted"/>
<evidence type="ECO:0000256" key="2">
    <source>
        <dbReference type="SAM" id="Phobius"/>
    </source>
</evidence>
<feature type="region of interest" description="Disordered" evidence="1">
    <location>
        <begin position="1"/>
        <end position="23"/>
    </location>
</feature>
<feature type="compositionally biased region" description="Polar residues" evidence="1">
    <location>
        <begin position="9"/>
        <end position="21"/>
    </location>
</feature>
<dbReference type="EMBL" id="CAUOFW020007836">
    <property type="protein sequence ID" value="CAK9180833.1"/>
    <property type="molecule type" value="Genomic_DNA"/>
</dbReference>
<protein>
    <submittedName>
        <fullName evidence="3">Uncharacterized protein</fullName>
    </submittedName>
</protein>
<organism evidence="3 4">
    <name type="scientific">Ilex paraguariensis</name>
    <name type="common">yerba mate</name>
    <dbReference type="NCBI Taxonomy" id="185542"/>
    <lineage>
        <taxon>Eukaryota</taxon>
        <taxon>Viridiplantae</taxon>
        <taxon>Streptophyta</taxon>
        <taxon>Embryophyta</taxon>
        <taxon>Tracheophyta</taxon>
        <taxon>Spermatophyta</taxon>
        <taxon>Magnoliopsida</taxon>
        <taxon>eudicotyledons</taxon>
        <taxon>Gunneridae</taxon>
        <taxon>Pentapetalae</taxon>
        <taxon>asterids</taxon>
        <taxon>campanulids</taxon>
        <taxon>Aquifoliales</taxon>
        <taxon>Aquifoliaceae</taxon>
        <taxon>Ilex</taxon>
    </lineage>
</organism>
<dbReference type="AlphaFoldDB" id="A0ABC8UIN5"/>
<keyword evidence="4" id="KW-1185">Reference proteome</keyword>
<accession>A0ABC8UIN5</accession>
<evidence type="ECO:0000313" key="4">
    <source>
        <dbReference type="Proteomes" id="UP001642360"/>
    </source>
</evidence>
<dbReference type="Proteomes" id="UP001642360">
    <property type="component" value="Unassembled WGS sequence"/>
</dbReference>
<comment type="caution">
    <text evidence="3">The sequence shown here is derived from an EMBL/GenBank/DDBJ whole genome shotgun (WGS) entry which is preliminary data.</text>
</comment>
<gene>
    <name evidence="3" type="ORF">ILEXP_LOCUS50860</name>
</gene>
<evidence type="ECO:0000313" key="3">
    <source>
        <dbReference type="EMBL" id="CAK9180833.1"/>
    </source>
</evidence>
<reference evidence="3 4" key="1">
    <citation type="submission" date="2024-02" db="EMBL/GenBank/DDBJ databases">
        <authorList>
            <person name="Vignale AGUSTIN F."/>
            <person name="Sosa J E."/>
            <person name="Modenutti C."/>
        </authorList>
    </citation>
    <scope>NUCLEOTIDE SEQUENCE [LARGE SCALE GENOMIC DNA]</scope>
</reference>
<keyword evidence="2" id="KW-1133">Transmembrane helix</keyword>
<name>A0ABC8UIN5_9AQUA</name>
<feature type="transmembrane region" description="Helical" evidence="2">
    <location>
        <begin position="33"/>
        <end position="55"/>
    </location>
</feature>
<dbReference type="PANTHER" id="PTHR33826:SF2">
    <property type="entry name" value="HYDROXYPROLINE-RICH GLYCOPROTEIN FAMILY PROTEIN"/>
    <property type="match status" value="1"/>
</dbReference>
<sequence length="79" mass="8662">MGKVEEEQSLPTTVGAQNTDQNAEHRCRGGGFVNFRCVLALVLGCAVLLSALFWLPPFLHYGDQRDLDLHSEFGVELGS</sequence>
<keyword evidence="2" id="KW-0812">Transmembrane</keyword>